<name>A0A1Y1Y457_9FUNG</name>
<evidence type="ECO:0000256" key="3">
    <source>
        <dbReference type="ARBA" id="ARBA00022692"/>
    </source>
</evidence>
<keyword evidence="5 7" id="KW-0472">Membrane</keyword>
<evidence type="ECO:0000313" key="9">
    <source>
        <dbReference type="Proteomes" id="UP000193498"/>
    </source>
</evidence>
<proteinExistence type="inferred from homology"/>
<comment type="caution">
    <text evidence="8">The sequence shown here is derived from an EMBL/GenBank/DDBJ whole genome shotgun (WGS) entry which is preliminary data.</text>
</comment>
<feature type="compositionally biased region" description="Polar residues" evidence="6">
    <location>
        <begin position="107"/>
        <end position="127"/>
    </location>
</feature>
<sequence>MTHFSDRDVFLMIIGFFLPPFSVLIKRGCGADFLINIGLSMLGHVPGILHCWYLVYKYNDYAQSDLERGQQPYQPLPQQPAQNPPPPANHPDSKKALAQNDKPKALQGNSNNEGGQSSYGAVTQNGQERPPSYSAVTAGLASAPSGPIDGSKTGAVNQAN</sequence>
<evidence type="ECO:0000256" key="4">
    <source>
        <dbReference type="ARBA" id="ARBA00022989"/>
    </source>
</evidence>
<evidence type="ECO:0000256" key="2">
    <source>
        <dbReference type="ARBA" id="ARBA00009530"/>
    </source>
</evidence>
<comment type="subcellular location">
    <subcellularLocation>
        <location evidence="1">Membrane</location>
    </subcellularLocation>
</comment>
<protein>
    <submittedName>
        <fullName evidence="8">Uncharacterized protein</fullName>
    </submittedName>
</protein>
<dbReference type="Proteomes" id="UP000193498">
    <property type="component" value="Unassembled WGS sequence"/>
</dbReference>
<dbReference type="PANTHER" id="PTHR21659:SF57">
    <property type="entry name" value="PLASMA MEMBRANE PROTEOLIPID 31"/>
    <property type="match status" value="1"/>
</dbReference>
<organism evidence="8 9">
    <name type="scientific">Basidiobolus meristosporus CBS 931.73</name>
    <dbReference type="NCBI Taxonomy" id="1314790"/>
    <lineage>
        <taxon>Eukaryota</taxon>
        <taxon>Fungi</taxon>
        <taxon>Fungi incertae sedis</taxon>
        <taxon>Zoopagomycota</taxon>
        <taxon>Entomophthoromycotina</taxon>
        <taxon>Basidiobolomycetes</taxon>
        <taxon>Basidiobolales</taxon>
        <taxon>Basidiobolaceae</taxon>
        <taxon>Basidiobolus</taxon>
    </lineage>
</organism>
<dbReference type="InterPro" id="IPR000612">
    <property type="entry name" value="PMP3"/>
</dbReference>
<evidence type="ECO:0000256" key="1">
    <source>
        <dbReference type="ARBA" id="ARBA00004370"/>
    </source>
</evidence>
<keyword evidence="4 7" id="KW-1133">Transmembrane helix</keyword>
<feature type="region of interest" description="Disordered" evidence="6">
    <location>
        <begin position="66"/>
        <end position="160"/>
    </location>
</feature>
<keyword evidence="9" id="KW-1185">Reference proteome</keyword>
<evidence type="ECO:0000256" key="5">
    <source>
        <dbReference type="ARBA" id="ARBA00023136"/>
    </source>
</evidence>
<dbReference type="STRING" id="1314790.A0A1Y1Y457"/>
<evidence type="ECO:0000256" key="6">
    <source>
        <dbReference type="SAM" id="MobiDB-lite"/>
    </source>
</evidence>
<gene>
    <name evidence="8" type="ORF">K493DRAFT_285371</name>
</gene>
<accession>A0A1Y1Y457</accession>
<feature type="compositionally biased region" description="Pro residues" evidence="6">
    <location>
        <begin position="74"/>
        <end position="89"/>
    </location>
</feature>
<dbReference type="EMBL" id="MCFE01000259">
    <property type="protein sequence ID" value="ORX92812.1"/>
    <property type="molecule type" value="Genomic_DNA"/>
</dbReference>
<dbReference type="Pfam" id="PF01679">
    <property type="entry name" value="Pmp3"/>
    <property type="match status" value="1"/>
</dbReference>
<dbReference type="PANTHER" id="PTHR21659">
    <property type="entry name" value="HYDROPHOBIC PROTEIN RCI2 LOW TEMPERATURE AND SALT RESPONSIVE PROTEIN LTI6 -RELATED"/>
    <property type="match status" value="1"/>
</dbReference>
<comment type="similarity">
    <text evidence="2">Belongs to the UPF0057 (PMP3) family.</text>
</comment>
<feature type="transmembrane region" description="Helical" evidence="7">
    <location>
        <begin position="9"/>
        <end position="27"/>
    </location>
</feature>
<dbReference type="OrthoDB" id="2802411at2759"/>
<dbReference type="InParanoid" id="A0A1Y1Y457"/>
<evidence type="ECO:0000256" key="7">
    <source>
        <dbReference type="SAM" id="Phobius"/>
    </source>
</evidence>
<dbReference type="AlphaFoldDB" id="A0A1Y1Y457"/>
<feature type="transmembrane region" description="Helical" evidence="7">
    <location>
        <begin position="33"/>
        <end position="55"/>
    </location>
</feature>
<keyword evidence="3 7" id="KW-0812">Transmembrane</keyword>
<reference evidence="8 9" key="1">
    <citation type="submission" date="2016-07" db="EMBL/GenBank/DDBJ databases">
        <title>Pervasive Adenine N6-methylation of Active Genes in Fungi.</title>
        <authorList>
            <consortium name="DOE Joint Genome Institute"/>
            <person name="Mondo S.J."/>
            <person name="Dannebaum R.O."/>
            <person name="Kuo R.C."/>
            <person name="Labutti K."/>
            <person name="Haridas S."/>
            <person name="Kuo A."/>
            <person name="Salamov A."/>
            <person name="Ahrendt S.R."/>
            <person name="Lipzen A."/>
            <person name="Sullivan W."/>
            <person name="Andreopoulos W.B."/>
            <person name="Clum A."/>
            <person name="Lindquist E."/>
            <person name="Daum C."/>
            <person name="Ramamoorthy G.K."/>
            <person name="Gryganskyi A."/>
            <person name="Culley D."/>
            <person name="Magnuson J.K."/>
            <person name="James T.Y."/>
            <person name="O'Malley M.A."/>
            <person name="Stajich J.E."/>
            <person name="Spatafora J.W."/>
            <person name="Visel A."/>
            <person name="Grigoriev I.V."/>
        </authorList>
    </citation>
    <scope>NUCLEOTIDE SEQUENCE [LARGE SCALE GENOMIC DNA]</scope>
    <source>
        <strain evidence="8 9">CBS 931.73</strain>
    </source>
</reference>
<evidence type="ECO:0000313" key="8">
    <source>
        <dbReference type="EMBL" id="ORX92812.1"/>
    </source>
</evidence>
<dbReference type="GO" id="GO:0016020">
    <property type="term" value="C:membrane"/>
    <property type="evidence" value="ECO:0007669"/>
    <property type="project" value="UniProtKB-SubCell"/>
</dbReference>